<dbReference type="InterPro" id="IPR002654">
    <property type="entry name" value="Glyco_trans_25"/>
</dbReference>
<dbReference type="EMBL" id="JBHFEH010000001">
    <property type="protein sequence ID" value="KAL2059078.1"/>
    <property type="molecule type" value="Genomic_DNA"/>
</dbReference>
<dbReference type="PANTHER" id="PTHR10730">
    <property type="entry name" value="PROCOLLAGEN-LYSINE,2-OXOGLUTARATE 5-DIOXYGENASE/GLYCOSYLTRANSFERASE 25 FAMILY MEMBER"/>
    <property type="match status" value="1"/>
</dbReference>
<dbReference type="InterPro" id="IPR050757">
    <property type="entry name" value="Collagen_mod_GT25"/>
</dbReference>
<name>A0ABR4BRQ4_9LECA</name>
<protein>
    <recommendedName>
        <fullName evidence="6">Glycosyltransferase family 25 protein</fullName>
    </recommendedName>
</protein>
<keyword evidence="5" id="KW-1185">Reference proteome</keyword>
<evidence type="ECO:0000313" key="4">
    <source>
        <dbReference type="EMBL" id="KAL2059078.1"/>
    </source>
</evidence>
<comment type="caution">
    <text evidence="4">The sequence shown here is derived from an EMBL/GenBank/DDBJ whole genome shotgun (WGS) entry which is preliminary data.</text>
</comment>
<evidence type="ECO:0000256" key="1">
    <source>
        <dbReference type="ARBA" id="ARBA00006721"/>
    </source>
</evidence>
<evidence type="ECO:0000256" key="3">
    <source>
        <dbReference type="ARBA" id="ARBA00022679"/>
    </source>
</evidence>
<gene>
    <name evidence="4" type="ORF">ABVK25_000370</name>
</gene>
<keyword evidence="3" id="KW-0808">Transferase</keyword>
<keyword evidence="2" id="KW-0328">Glycosyltransferase</keyword>
<dbReference type="CDD" id="cd06532">
    <property type="entry name" value="Glyco_transf_25"/>
    <property type="match status" value="1"/>
</dbReference>
<dbReference type="Proteomes" id="UP001590951">
    <property type="component" value="Unassembled WGS sequence"/>
</dbReference>
<evidence type="ECO:0000256" key="2">
    <source>
        <dbReference type="ARBA" id="ARBA00022676"/>
    </source>
</evidence>
<comment type="similarity">
    <text evidence="1">Belongs to the glycosyltransferase 25 family.</text>
</comment>
<evidence type="ECO:0008006" key="6">
    <source>
        <dbReference type="Google" id="ProtNLM"/>
    </source>
</evidence>
<organism evidence="4 5">
    <name type="scientific">Lepraria finkii</name>
    <dbReference type="NCBI Taxonomy" id="1340010"/>
    <lineage>
        <taxon>Eukaryota</taxon>
        <taxon>Fungi</taxon>
        <taxon>Dikarya</taxon>
        <taxon>Ascomycota</taxon>
        <taxon>Pezizomycotina</taxon>
        <taxon>Lecanoromycetes</taxon>
        <taxon>OSLEUM clade</taxon>
        <taxon>Lecanoromycetidae</taxon>
        <taxon>Lecanorales</taxon>
        <taxon>Lecanorineae</taxon>
        <taxon>Stereocaulaceae</taxon>
        <taxon>Lepraria</taxon>
    </lineage>
</organism>
<sequence length="383" mass="42787">MLRSPRLFVIGVFAFCCFSTFSLLYGPHQSPFQSILTQSTNHTRRNPAIGFKVTQESLEDVRNSTLGFQKIFVINLPERTDKLDQFVIVSSLAGITADVIEGVKGKNIQNKSLPVLEGLPTADHGRDNIVGCWRAHMNFAQIIVTSGLSSALVMEDDADWDVSIKDQLQSFASGSQFVTAAPTGHKPRSPYGDDWDLLWLGHCASKIMPDDERRWVIENDATVPDPKRRVNFASTPDMEASGYDNSTRVVYRASDGVCLYAYALSYRGARKLLRGQALRKTFTPIDVGIGKMCKEKDFKCIGVFPQLIDSHKAAGRISRDSDIGKFSASEVRLKGFTHNIVHSMRLNMDFLLADEKAMIERQWPDDPVVVGPPRQRPMARVME</sequence>
<reference evidence="4 5" key="1">
    <citation type="submission" date="2024-09" db="EMBL/GenBank/DDBJ databases">
        <title>Rethinking Asexuality: The Enigmatic Case of Functional Sexual Genes in Lepraria (Stereocaulaceae).</title>
        <authorList>
            <person name="Doellman M."/>
            <person name="Sun Y."/>
            <person name="Barcenas-Pena A."/>
            <person name="Lumbsch H.T."/>
            <person name="Grewe F."/>
        </authorList>
    </citation>
    <scope>NUCLEOTIDE SEQUENCE [LARGE SCALE GENOMIC DNA]</scope>
    <source>
        <strain evidence="4 5">Grewe 0041</strain>
    </source>
</reference>
<dbReference type="PANTHER" id="PTHR10730:SF53">
    <property type="entry name" value="GLYCOSYLTRANSFERASE 25 FAMILY MEMBER"/>
    <property type="match status" value="1"/>
</dbReference>
<accession>A0ABR4BRQ4</accession>
<evidence type="ECO:0000313" key="5">
    <source>
        <dbReference type="Proteomes" id="UP001590951"/>
    </source>
</evidence>
<proteinExistence type="inferred from homology"/>